<evidence type="ECO:0000313" key="1">
    <source>
        <dbReference type="EMBL" id="HAG0018016.1"/>
    </source>
</evidence>
<proteinExistence type="predicted"/>
<reference evidence="1" key="1">
    <citation type="journal article" date="2018" name="Genome Biol.">
        <title>SKESA: strategic k-mer extension for scrupulous assemblies.</title>
        <authorList>
            <person name="Souvorov A."/>
            <person name="Agarwala R."/>
            <person name="Lipman D.J."/>
        </authorList>
    </citation>
    <scope>NUCLEOTIDE SEQUENCE</scope>
    <source>
        <strain evidence="1">MA.CK_00/00002125</strain>
    </source>
</reference>
<name>A0A756IHJ1_SALER</name>
<gene>
    <name evidence="1" type="ORF">G8O67_005441</name>
</gene>
<accession>A0A756IHJ1</accession>
<protein>
    <submittedName>
        <fullName evidence="1">Uncharacterized protein</fullName>
    </submittedName>
</protein>
<dbReference type="AlphaFoldDB" id="A0A756IHJ1"/>
<sequence>MATNKTLEAANFWQIERAKFEEKHPDQRIMLNRIEEQLQNNIFAAITMLNDFSFAIREVERKSKDGKD</sequence>
<reference evidence="1" key="2">
    <citation type="submission" date="2020-02" db="EMBL/GenBank/DDBJ databases">
        <authorList>
            <consortium name="NCBI Pathogen Detection Project"/>
        </authorList>
    </citation>
    <scope>NUCLEOTIDE SEQUENCE</scope>
    <source>
        <strain evidence="1">MA.CK_00/00002125</strain>
    </source>
</reference>
<dbReference type="EMBL" id="DAAWYJ010000060">
    <property type="protein sequence ID" value="HAG0018016.1"/>
    <property type="molecule type" value="Genomic_DNA"/>
</dbReference>
<comment type="caution">
    <text evidence="1">The sequence shown here is derived from an EMBL/GenBank/DDBJ whole genome shotgun (WGS) entry which is preliminary data.</text>
</comment>
<organism evidence="1">
    <name type="scientific">Salmonella enterica</name>
    <name type="common">Salmonella choleraesuis</name>
    <dbReference type="NCBI Taxonomy" id="28901"/>
    <lineage>
        <taxon>Bacteria</taxon>
        <taxon>Pseudomonadati</taxon>
        <taxon>Pseudomonadota</taxon>
        <taxon>Gammaproteobacteria</taxon>
        <taxon>Enterobacterales</taxon>
        <taxon>Enterobacteriaceae</taxon>
        <taxon>Salmonella</taxon>
    </lineage>
</organism>